<comment type="similarity">
    <text evidence="4">Belongs to the arginase family.</text>
</comment>
<gene>
    <name evidence="5" type="ORF">E5351_08735</name>
</gene>
<dbReference type="CDD" id="cd09999">
    <property type="entry name" value="Arginase-like_1"/>
    <property type="match status" value="1"/>
</dbReference>
<dbReference type="PRINTS" id="PR00116">
    <property type="entry name" value="ARGINASE"/>
</dbReference>
<dbReference type="SUPFAM" id="SSF52768">
    <property type="entry name" value="Arginase/deacetylase"/>
    <property type="match status" value="1"/>
</dbReference>
<evidence type="ECO:0000313" key="6">
    <source>
        <dbReference type="Proteomes" id="UP000309117"/>
    </source>
</evidence>
<keyword evidence="2" id="KW-0378">Hydrolase</keyword>
<proteinExistence type="inferred from homology"/>
<protein>
    <submittedName>
        <fullName evidence="5">Arginase family protein</fullName>
    </submittedName>
</protein>
<keyword evidence="3" id="KW-0464">Manganese</keyword>
<dbReference type="GO" id="GO:0005829">
    <property type="term" value="C:cytosol"/>
    <property type="evidence" value="ECO:0007669"/>
    <property type="project" value="TreeGrafter"/>
</dbReference>
<evidence type="ECO:0000313" key="5">
    <source>
        <dbReference type="EMBL" id="TGY11509.1"/>
    </source>
</evidence>
<comment type="caution">
    <text evidence="5">The sequence shown here is derived from an EMBL/GenBank/DDBJ whole genome shotgun (WGS) entry which is preliminary data.</text>
</comment>
<dbReference type="Proteomes" id="UP000309117">
    <property type="component" value="Unassembled WGS sequence"/>
</dbReference>
<dbReference type="InterPro" id="IPR023696">
    <property type="entry name" value="Ureohydrolase_dom_sf"/>
</dbReference>
<name>A0A4S2BAX7_9LACO</name>
<dbReference type="GO" id="GO:0004053">
    <property type="term" value="F:arginase activity"/>
    <property type="evidence" value="ECO:0007669"/>
    <property type="project" value="TreeGrafter"/>
</dbReference>
<evidence type="ECO:0000256" key="4">
    <source>
        <dbReference type="PROSITE-ProRule" id="PRU00742"/>
    </source>
</evidence>
<evidence type="ECO:0000256" key="1">
    <source>
        <dbReference type="ARBA" id="ARBA00022723"/>
    </source>
</evidence>
<keyword evidence="1" id="KW-0479">Metal-binding</keyword>
<dbReference type="Pfam" id="PF00491">
    <property type="entry name" value="Arginase"/>
    <property type="match status" value="1"/>
</dbReference>
<sequence>MLEKTIRLVIPDWQAGDNPVYELGAKVLKAIAPENKNQKTITVKTVHSTKPQKMENGVRGQSAILKNLKNTKEVILKEKPDSIITFGGNCLVSQQPISYLNGIYGEKMGVIWIDAHPDISTPDVYYNEHAMVVGNLLHCGDSVIQKEVNHPLKPNQIYYAGLQEVTPAEKDLLSQAGVEYKIEESHELDPAEVRKWIKKNNFEYLYIHLDVDVMDPSPSVFYATYFNNPELKKIPENAVRGKIEREAIWRYIGDLSNEFDLAGFTIAEYLPWSAKQMLDLMKMTSIF</sequence>
<dbReference type="GO" id="GO:0030145">
    <property type="term" value="F:manganese ion binding"/>
    <property type="evidence" value="ECO:0007669"/>
    <property type="project" value="TreeGrafter"/>
</dbReference>
<evidence type="ECO:0000256" key="2">
    <source>
        <dbReference type="ARBA" id="ARBA00022801"/>
    </source>
</evidence>
<evidence type="ECO:0000256" key="3">
    <source>
        <dbReference type="ARBA" id="ARBA00023211"/>
    </source>
</evidence>
<dbReference type="PANTHER" id="PTHR43782:SF3">
    <property type="entry name" value="ARGINASE"/>
    <property type="match status" value="1"/>
</dbReference>
<accession>A0A4S2BAX7</accession>
<dbReference type="InterPro" id="IPR006035">
    <property type="entry name" value="Ureohydrolase"/>
</dbReference>
<dbReference type="EMBL" id="SRYV01000018">
    <property type="protein sequence ID" value="TGY11509.1"/>
    <property type="molecule type" value="Genomic_DNA"/>
</dbReference>
<reference evidence="5 6" key="1">
    <citation type="submission" date="2019-04" db="EMBL/GenBank/DDBJ databases">
        <title>Microbes associate with the intestines of laboratory mice.</title>
        <authorList>
            <person name="Navarre W."/>
            <person name="Wong E."/>
            <person name="Huang K."/>
            <person name="Tropini C."/>
            <person name="Ng K."/>
            <person name="Yu B."/>
        </authorList>
    </citation>
    <scope>NUCLEOTIDE SEQUENCE [LARGE SCALE GENOMIC DNA]</scope>
    <source>
        <strain evidence="5 6">NM61_E11</strain>
    </source>
</reference>
<organism evidence="5 6">
    <name type="scientific">Lactobacillus intestinalis</name>
    <dbReference type="NCBI Taxonomy" id="151781"/>
    <lineage>
        <taxon>Bacteria</taxon>
        <taxon>Bacillati</taxon>
        <taxon>Bacillota</taxon>
        <taxon>Bacilli</taxon>
        <taxon>Lactobacillales</taxon>
        <taxon>Lactobacillaceae</taxon>
        <taxon>Lactobacillus</taxon>
    </lineage>
</organism>
<dbReference type="PANTHER" id="PTHR43782">
    <property type="entry name" value="ARGINASE"/>
    <property type="match status" value="1"/>
</dbReference>
<dbReference type="PROSITE" id="PS51409">
    <property type="entry name" value="ARGINASE_2"/>
    <property type="match status" value="1"/>
</dbReference>
<dbReference type="RefSeq" id="WP_135960679.1">
    <property type="nucleotide sequence ID" value="NZ_AQFR02000001.1"/>
</dbReference>
<dbReference type="AlphaFoldDB" id="A0A4S2BAX7"/>
<dbReference type="Gene3D" id="3.40.800.10">
    <property type="entry name" value="Ureohydrolase domain"/>
    <property type="match status" value="1"/>
</dbReference>